<sequence length="223" mass="25612">MAKDLQVSPSRIPHIWKFRLIKERKGKKRLAPSSSKSKDIGQQLKYRQAINTAFSLAELRSGDGVHIQFKVLKDTPTEYVPSNTIPAELSREPHFTTVASLETPRKPVTRADIRVATALEQQIHNNAKMGEVSIAAWRENVAELNELLEGVKAVQVNLLEQRKELKARKGHVAEREKVEKGIIDIKVEYDRLKAEIESAKLSLKQNEEKYFHFYRQLGAFMWR</sequence>
<accession>A0A3N4I5B7</accession>
<evidence type="ECO:0000256" key="1">
    <source>
        <dbReference type="SAM" id="Coils"/>
    </source>
</evidence>
<organism evidence="2 3">
    <name type="scientific">Ascobolus immersus RN42</name>
    <dbReference type="NCBI Taxonomy" id="1160509"/>
    <lineage>
        <taxon>Eukaryota</taxon>
        <taxon>Fungi</taxon>
        <taxon>Dikarya</taxon>
        <taxon>Ascomycota</taxon>
        <taxon>Pezizomycotina</taxon>
        <taxon>Pezizomycetes</taxon>
        <taxon>Pezizales</taxon>
        <taxon>Ascobolaceae</taxon>
        <taxon>Ascobolus</taxon>
    </lineage>
</organism>
<feature type="coiled-coil region" evidence="1">
    <location>
        <begin position="134"/>
        <end position="209"/>
    </location>
</feature>
<dbReference type="AlphaFoldDB" id="A0A3N4I5B7"/>
<reference evidence="2 3" key="1">
    <citation type="journal article" date="2018" name="Nat. Ecol. Evol.">
        <title>Pezizomycetes genomes reveal the molecular basis of ectomycorrhizal truffle lifestyle.</title>
        <authorList>
            <person name="Murat C."/>
            <person name="Payen T."/>
            <person name="Noel B."/>
            <person name="Kuo A."/>
            <person name="Morin E."/>
            <person name="Chen J."/>
            <person name="Kohler A."/>
            <person name="Krizsan K."/>
            <person name="Balestrini R."/>
            <person name="Da Silva C."/>
            <person name="Montanini B."/>
            <person name="Hainaut M."/>
            <person name="Levati E."/>
            <person name="Barry K.W."/>
            <person name="Belfiori B."/>
            <person name="Cichocki N."/>
            <person name="Clum A."/>
            <person name="Dockter R.B."/>
            <person name="Fauchery L."/>
            <person name="Guy J."/>
            <person name="Iotti M."/>
            <person name="Le Tacon F."/>
            <person name="Lindquist E.A."/>
            <person name="Lipzen A."/>
            <person name="Malagnac F."/>
            <person name="Mello A."/>
            <person name="Molinier V."/>
            <person name="Miyauchi S."/>
            <person name="Poulain J."/>
            <person name="Riccioni C."/>
            <person name="Rubini A."/>
            <person name="Sitrit Y."/>
            <person name="Splivallo R."/>
            <person name="Traeger S."/>
            <person name="Wang M."/>
            <person name="Zifcakova L."/>
            <person name="Wipf D."/>
            <person name="Zambonelli A."/>
            <person name="Paolocci F."/>
            <person name="Nowrousian M."/>
            <person name="Ottonello S."/>
            <person name="Baldrian P."/>
            <person name="Spatafora J.W."/>
            <person name="Henrissat B."/>
            <person name="Nagy L.G."/>
            <person name="Aury J.M."/>
            <person name="Wincker P."/>
            <person name="Grigoriev I.V."/>
            <person name="Bonfante P."/>
            <person name="Martin F.M."/>
        </authorList>
    </citation>
    <scope>NUCLEOTIDE SEQUENCE [LARGE SCALE GENOMIC DNA]</scope>
    <source>
        <strain evidence="2 3">RN42</strain>
    </source>
</reference>
<keyword evidence="1" id="KW-0175">Coiled coil</keyword>
<protein>
    <submittedName>
        <fullName evidence="2">Uncharacterized protein</fullName>
    </submittedName>
</protein>
<dbReference type="EMBL" id="ML119681">
    <property type="protein sequence ID" value="RPA81292.1"/>
    <property type="molecule type" value="Genomic_DNA"/>
</dbReference>
<evidence type="ECO:0000313" key="2">
    <source>
        <dbReference type="EMBL" id="RPA81292.1"/>
    </source>
</evidence>
<gene>
    <name evidence="2" type="ORF">BJ508DRAFT_326672</name>
</gene>
<proteinExistence type="predicted"/>
<evidence type="ECO:0000313" key="3">
    <source>
        <dbReference type="Proteomes" id="UP000275078"/>
    </source>
</evidence>
<name>A0A3N4I5B7_ASCIM</name>
<keyword evidence="3" id="KW-1185">Reference proteome</keyword>
<dbReference type="Proteomes" id="UP000275078">
    <property type="component" value="Unassembled WGS sequence"/>
</dbReference>